<accession>A0A0C3EJ92</accession>
<evidence type="ECO:0000313" key="1">
    <source>
        <dbReference type="EMBL" id="KIM72675.1"/>
    </source>
</evidence>
<sequence length="197" mass="22157">MKLLSSCHLSIAHPHYIPVQGQARPIYDAFTPWVVTNIDPYTTTPTTRLRTGSHIHIRDFERYQEGGQAVEQRGTLFGIVGWERGYVIFFLKFTTPSAKRDLFGSHLPGVTVAIPRSLTHLGLRNALRYRHDLPTLGCTLGQTVVGNTVQPPYRPTRRLAGWVETMRGNFGENERKIGGSQEFSPLRLSIKSRKSSA</sequence>
<dbReference type="Proteomes" id="UP000054166">
    <property type="component" value="Unassembled WGS sequence"/>
</dbReference>
<dbReference type="HOGENOM" id="CLU_1384615_0_0_1"/>
<protein>
    <submittedName>
        <fullName evidence="1">Uncharacterized protein</fullName>
    </submittedName>
</protein>
<proteinExistence type="predicted"/>
<gene>
    <name evidence="1" type="ORF">PILCRDRAFT_15905</name>
</gene>
<reference evidence="1 2" key="1">
    <citation type="submission" date="2014-04" db="EMBL/GenBank/DDBJ databases">
        <authorList>
            <consortium name="DOE Joint Genome Institute"/>
            <person name="Kuo A."/>
            <person name="Tarkka M."/>
            <person name="Buscot F."/>
            <person name="Kohler A."/>
            <person name="Nagy L.G."/>
            <person name="Floudas D."/>
            <person name="Copeland A."/>
            <person name="Barry K.W."/>
            <person name="Cichocki N."/>
            <person name="Veneault-Fourrey C."/>
            <person name="LaButti K."/>
            <person name="Lindquist E.A."/>
            <person name="Lipzen A."/>
            <person name="Lundell T."/>
            <person name="Morin E."/>
            <person name="Murat C."/>
            <person name="Sun H."/>
            <person name="Tunlid A."/>
            <person name="Henrissat B."/>
            <person name="Grigoriev I.V."/>
            <person name="Hibbett D.S."/>
            <person name="Martin F."/>
            <person name="Nordberg H.P."/>
            <person name="Cantor M.N."/>
            <person name="Hua S.X."/>
        </authorList>
    </citation>
    <scope>NUCLEOTIDE SEQUENCE [LARGE SCALE GENOMIC DNA]</scope>
    <source>
        <strain evidence="1 2">F 1598</strain>
    </source>
</reference>
<name>A0A0C3EJ92_PILCF</name>
<reference evidence="2" key="2">
    <citation type="submission" date="2015-01" db="EMBL/GenBank/DDBJ databases">
        <title>Evolutionary Origins and Diversification of the Mycorrhizal Mutualists.</title>
        <authorList>
            <consortium name="DOE Joint Genome Institute"/>
            <consortium name="Mycorrhizal Genomics Consortium"/>
            <person name="Kohler A."/>
            <person name="Kuo A."/>
            <person name="Nagy L.G."/>
            <person name="Floudas D."/>
            <person name="Copeland A."/>
            <person name="Barry K.W."/>
            <person name="Cichocki N."/>
            <person name="Veneault-Fourrey C."/>
            <person name="LaButti K."/>
            <person name="Lindquist E.A."/>
            <person name="Lipzen A."/>
            <person name="Lundell T."/>
            <person name="Morin E."/>
            <person name="Murat C."/>
            <person name="Riley R."/>
            <person name="Ohm R."/>
            <person name="Sun H."/>
            <person name="Tunlid A."/>
            <person name="Henrissat B."/>
            <person name="Grigoriev I.V."/>
            <person name="Hibbett D.S."/>
            <person name="Martin F."/>
        </authorList>
    </citation>
    <scope>NUCLEOTIDE SEQUENCE [LARGE SCALE GENOMIC DNA]</scope>
    <source>
        <strain evidence="2">F 1598</strain>
    </source>
</reference>
<dbReference type="AlphaFoldDB" id="A0A0C3EJ92"/>
<evidence type="ECO:0000313" key="2">
    <source>
        <dbReference type="Proteomes" id="UP000054166"/>
    </source>
</evidence>
<organism evidence="1 2">
    <name type="scientific">Piloderma croceum (strain F 1598)</name>
    <dbReference type="NCBI Taxonomy" id="765440"/>
    <lineage>
        <taxon>Eukaryota</taxon>
        <taxon>Fungi</taxon>
        <taxon>Dikarya</taxon>
        <taxon>Basidiomycota</taxon>
        <taxon>Agaricomycotina</taxon>
        <taxon>Agaricomycetes</taxon>
        <taxon>Agaricomycetidae</taxon>
        <taxon>Atheliales</taxon>
        <taxon>Atheliaceae</taxon>
        <taxon>Piloderma</taxon>
    </lineage>
</organism>
<dbReference type="EMBL" id="KN833113">
    <property type="protein sequence ID" value="KIM72675.1"/>
    <property type="molecule type" value="Genomic_DNA"/>
</dbReference>
<dbReference type="InParanoid" id="A0A0C3EJ92"/>
<keyword evidence="2" id="KW-1185">Reference proteome</keyword>